<gene>
    <name evidence="2" type="ordered locus">Swol_1523</name>
</gene>
<dbReference type="PANTHER" id="PTHR23026:SF123">
    <property type="entry name" value="NAD(P)H NITROREDUCTASE RV3131-RELATED"/>
    <property type="match status" value="1"/>
</dbReference>
<dbReference type="Pfam" id="PF00881">
    <property type="entry name" value="Nitroreductase"/>
    <property type="match status" value="1"/>
</dbReference>
<dbReference type="DNASU" id="4281849"/>
<dbReference type="OrthoDB" id="9812105at2"/>
<evidence type="ECO:0000313" key="2">
    <source>
        <dbReference type="EMBL" id="ABI68826.1"/>
    </source>
</evidence>
<dbReference type="GO" id="GO:0016491">
    <property type="term" value="F:oxidoreductase activity"/>
    <property type="evidence" value="ECO:0007669"/>
    <property type="project" value="InterPro"/>
</dbReference>
<sequence length="191" mass="21059">METREAIFGRRSIRKYLDKPIEPEVLQDILEGAVMAPSAVNNQPWYFLAIKSQEQMEKLRGIFQEVSVKTKAVLEKRFPNNPEVVSETLGFLTSLGNARVCVLVFLLKPSKDYDIIAVESTSAAIQNLCLVAYDKGIGSCWMTAPLSTGFGDVLEKTFAPGKGKFIAAVTLGYPAVSPQAPKRKAGRYEII</sequence>
<accession>Q0AWS8</accession>
<dbReference type="RefSeq" id="WP_011640925.1">
    <property type="nucleotide sequence ID" value="NC_008346.1"/>
</dbReference>
<dbReference type="InterPro" id="IPR050627">
    <property type="entry name" value="Nitroreductase/BluB"/>
</dbReference>
<dbReference type="InterPro" id="IPR029479">
    <property type="entry name" value="Nitroreductase"/>
</dbReference>
<dbReference type="HOGENOM" id="CLU_070764_7_1_9"/>
<feature type="domain" description="Nitroreductase" evidence="1">
    <location>
        <begin position="8"/>
        <end position="173"/>
    </location>
</feature>
<dbReference type="KEGG" id="swo:Swol_1523"/>
<reference evidence="3" key="1">
    <citation type="journal article" date="2010" name="Environ. Microbiol.">
        <title>The genome of Syntrophomonas wolfei: new insights into syntrophic metabolism and biohydrogen production.</title>
        <authorList>
            <person name="Sieber J.R."/>
            <person name="Sims D.R."/>
            <person name="Han C."/>
            <person name="Kim E."/>
            <person name="Lykidis A."/>
            <person name="Lapidus A.L."/>
            <person name="McDonnald E."/>
            <person name="Rohlin L."/>
            <person name="Culley D.E."/>
            <person name="Gunsalus R."/>
            <person name="McInerney M.J."/>
        </authorList>
    </citation>
    <scope>NUCLEOTIDE SEQUENCE [LARGE SCALE GENOMIC DNA]</scope>
    <source>
        <strain evidence="3">DSM 2245B / Goettingen</strain>
    </source>
</reference>
<protein>
    <submittedName>
        <fullName evidence="2">NAD(P)H-flavin oxidoreductase, putative</fullName>
    </submittedName>
</protein>
<dbReference type="STRING" id="335541.Swol_1523"/>
<dbReference type="eggNOG" id="COG0778">
    <property type="taxonomic scope" value="Bacteria"/>
</dbReference>
<dbReference type="InterPro" id="IPR000415">
    <property type="entry name" value="Nitroreductase-like"/>
</dbReference>
<proteinExistence type="predicted"/>
<dbReference type="Gene3D" id="3.40.109.10">
    <property type="entry name" value="NADH Oxidase"/>
    <property type="match status" value="1"/>
</dbReference>
<dbReference type="EMBL" id="CP000448">
    <property type="protein sequence ID" value="ABI68826.1"/>
    <property type="molecule type" value="Genomic_DNA"/>
</dbReference>
<dbReference type="PANTHER" id="PTHR23026">
    <property type="entry name" value="NADPH NITROREDUCTASE"/>
    <property type="match status" value="1"/>
</dbReference>
<evidence type="ECO:0000259" key="1">
    <source>
        <dbReference type="Pfam" id="PF00881"/>
    </source>
</evidence>
<dbReference type="Proteomes" id="UP000001968">
    <property type="component" value="Chromosome"/>
</dbReference>
<organism evidence="2 3">
    <name type="scientific">Syntrophomonas wolfei subsp. wolfei (strain DSM 2245B / Goettingen)</name>
    <dbReference type="NCBI Taxonomy" id="335541"/>
    <lineage>
        <taxon>Bacteria</taxon>
        <taxon>Bacillati</taxon>
        <taxon>Bacillota</taxon>
        <taxon>Clostridia</taxon>
        <taxon>Eubacteriales</taxon>
        <taxon>Syntrophomonadaceae</taxon>
        <taxon>Syntrophomonas</taxon>
    </lineage>
</organism>
<keyword evidence="3" id="KW-1185">Reference proteome</keyword>
<dbReference type="SUPFAM" id="SSF55469">
    <property type="entry name" value="FMN-dependent nitroreductase-like"/>
    <property type="match status" value="1"/>
</dbReference>
<name>Q0AWS8_SYNWW</name>
<evidence type="ECO:0000313" key="3">
    <source>
        <dbReference type="Proteomes" id="UP000001968"/>
    </source>
</evidence>
<dbReference type="AlphaFoldDB" id="Q0AWS8"/>